<name>A0ABX5LZ00_9GAMM</name>
<evidence type="ECO:0000313" key="3">
    <source>
        <dbReference type="EMBL" id="PXF31854.1"/>
    </source>
</evidence>
<evidence type="ECO:0000313" key="4">
    <source>
        <dbReference type="Proteomes" id="UP000248090"/>
    </source>
</evidence>
<gene>
    <name evidence="3" type="ORF">WH50_07690</name>
</gene>
<comment type="caution">
    <text evidence="3">The sequence shown here is derived from an EMBL/GenBank/DDBJ whole genome shotgun (WGS) entry which is preliminary data.</text>
</comment>
<organism evidence="3 4">
    <name type="scientific">Pokkaliibacter plantistimulans</name>
    <dbReference type="NCBI Taxonomy" id="1635171"/>
    <lineage>
        <taxon>Bacteria</taxon>
        <taxon>Pseudomonadati</taxon>
        <taxon>Pseudomonadota</taxon>
        <taxon>Gammaproteobacteria</taxon>
        <taxon>Oceanospirillales</taxon>
        <taxon>Balneatrichaceae</taxon>
        <taxon>Pokkaliibacter</taxon>
    </lineage>
</organism>
<accession>A0ABX5LZ00</accession>
<evidence type="ECO:0000256" key="1">
    <source>
        <dbReference type="ARBA" id="ARBA00023118"/>
    </source>
</evidence>
<dbReference type="InterPro" id="IPR005537">
    <property type="entry name" value="RAMP_III_fam"/>
</dbReference>
<dbReference type="NCBIfam" id="TIGR01894">
    <property type="entry name" value="cas_TM1795_cmr1"/>
    <property type="match status" value="1"/>
</dbReference>
<keyword evidence="1" id="KW-0051">Antiviral defense</keyword>
<feature type="domain" description="CRISPR type III-associated protein" evidence="2">
    <location>
        <begin position="9"/>
        <end position="183"/>
    </location>
</feature>
<dbReference type="RefSeq" id="WP_110186802.1">
    <property type="nucleotide sequence ID" value="NZ_CP177354.1"/>
</dbReference>
<dbReference type="Proteomes" id="UP000248090">
    <property type="component" value="Unassembled WGS sequence"/>
</dbReference>
<dbReference type="Pfam" id="PF03787">
    <property type="entry name" value="RAMPs"/>
    <property type="match status" value="1"/>
</dbReference>
<keyword evidence="4" id="KW-1185">Reference proteome</keyword>
<sequence>MNTKVKAEFDIVTPMFLGDANHEAQPLMRAASVKGALRFWWRALNWSDALAIAKGNEVDALKQLHCKEGRLFGAATRKDGKVSLGGQGVFLLKVDSKKLDIIGKPFEKVNEGVLYLLGMGLGTFKDGGSVTRQKNIKSGAFSVSLMFKPGTPEADIASVSDALWAFGLLGALGARARHGMGSVCLTCWEGDSREVPASRACYKAALAALFSQVKADSPSLPPFTALSAQTRVDISTSSTQSAEGLLRTIGNEQMRYRSFGQGGEVLKQPAERNFADDHDLIFHAINGKEPKLAAKRSVFGLPHNYYFSSIKRSAEINYMVGNNKSRRSSPLFLHIHRLGDEFVGVHTLMPAQFLPDNAKVLIDVVKSDLEFKVQIQPDWSVIHKYLDRFAEREVVYGQ</sequence>
<dbReference type="EMBL" id="LAPT01000031">
    <property type="protein sequence ID" value="PXF31854.1"/>
    <property type="molecule type" value="Genomic_DNA"/>
</dbReference>
<evidence type="ECO:0000259" key="2">
    <source>
        <dbReference type="Pfam" id="PF03787"/>
    </source>
</evidence>
<proteinExistence type="predicted"/>
<protein>
    <recommendedName>
        <fullName evidence="2">CRISPR type III-associated protein domain-containing protein</fullName>
    </recommendedName>
</protein>
<dbReference type="InterPro" id="IPR007522">
    <property type="entry name" value="CRISPR-assoc_prot_TM1795"/>
</dbReference>
<reference evidence="3 4" key="1">
    <citation type="submission" date="2015-03" db="EMBL/GenBank/DDBJ databases">
        <authorList>
            <person name="Krishnan R."/>
            <person name="Midha S."/>
            <person name="Patil P.B."/>
            <person name="Rameshkumar N."/>
        </authorList>
    </citation>
    <scope>NUCLEOTIDE SEQUENCE [LARGE SCALE GENOMIC DNA]</scope>
    <source>
        <strain evidence="3 4">L1E11</strain>
    </source>
</reference>